<dbReference type="KEGG" id="bid:Bind_0287"/>
<dbReference type="SUPFAM" id="SSF54637">
    <property type="entry name" value="Thioesterase/thiol ester dehydrase-isomerase"/>
    <property type="match status" value="1"/>
</dbReference>
<dbReference type="eggNOG" id="COG2030">
    <property type="taxonomic scope" value="Bacteria"/>
</dbReference>
<protein>
    <submittedName>
        <fullName evidence="2">MaoC domain protein dehydratase</fullName>
    </submittedName>
</protein>
<evidence type="ECO:0000259" key="1">
    <source>
        <dbReference type="Pfam" id="PF01575"/>
    </source>
</evidence>
<organism evidence="2 3">
    <name type="scientific">Beijerinckia indica subsp. indica (strain ATCC 9039 / DSM 1715 / NCIMB 8712)</name>
    <dbReference type="NCBI Taxonomy" id="395963"/>
    <lineage>
        <taxon>Bacteria</taxon>
        <taxon>Pseudomonadati</taxon>
        <taxon>Pseudomonadota</taxon>
        <taxon>Alphaproteobacteria</taxon>
        <taxon>Hyphomicrobiales</taxon>
        <taxon>Beijerinckiaceae</taxon>
        <taxon>Beijerinckia</taxon>
    </lineage>
</organism>
<keyword evidence="3" id="KW-1185">Reference proteome</keyword>
<dbReference type="STRING" id="395963.Bind_0287"/>
<evidence type="ECO:0000313" key="3">
    <source>
        <dbReference type="Proteomes" id="UP000001695"/>
    </source>
</evidence>
<dbReference type="AlphaFoldDB" id="B2ID84"/>
<accession>B2ID84</accession>
<gene>
    <name evidence="2" type="ordered locus">Bind_0287</name>
</gene>
<dbReference type="InterPro" id="IPR029069">
    <property type="entry name" value="HotDog_dom_sf"/>
</dbReference>
<sequence length="159" mass="16824">MSLDPGVSCPDFPWPKPGEILPPQALGPFDSSALSAYALASGDDNPLHLDPAAAHSIGLPLPPVQGMLILASFEPCLAAWNPQLRLSRLSAKFLRPVFLGQGLTLSGKIVRHRTEPEPEIVLRLMAHLAAPPASNDSKPGELAILAEANLIRNPSPHAS</sequence>
<dbReference type="HOGENOM" id="CLU_094876_4_1_5"/>
<feature type="domain" description="MaoC-like" evidence="1">
    <location>
        <begin position="34"/>
        <end position="111"/>
    </location>
</feature>
<reference evidence="3" key="1">
    <citation type="submission" date="2008-03" db="EMBL/GenBank/DDBJ databases">
        <title>Complete sequence of chromosome of Beijerinckia indica subsp. indica ATCC 9039.</title>
        <authorList>
            <consortium name="US DOE Joint Genome Institute"/>
            <person name="Copeland A."/>
            <person name="Lucas S."/>
            <person name="Lapidus A."/>
            <person name="Glavina del Rio T."/>
            <person name="Dalin E."/>
            <person name="Tice H."/>
            <person name="Bruce D."/>
            <person name="Goodwin L."/>
            <person name="Pitluck S."/>
            <person name="LaButti K."/>
            <person name="Schmutz J."/>
            <person name="Larimer F."/>
            <person name="Land M."/>
            <person name="Hauser L."/>
            <person name="Kyrpides N."/>
            <person name="Mikhailova N."/>
            <person name="Dunfield P.F."/>
            <person name="Dedysh S.N."/>
            <person name="Liesack W."/>
            <person name="Saw J.H."/>
            <person name="Alam M."/>
            <person name="Chen Y."/>
            <person name="Murrell J.C."/>
            <person name="Richardson P."/>
        </authorList>
    </citation>
    <scope>NUCLEOTIDE SEQUENCE [LARGE SCALE GENOMIC DNA]</scope>
    <source>
        <strain evidence="3">ATCC 9039 / DSM 1715 / NCIMB 8712</strain>
    </source>
</reference>
<reference evidence="2 3" key="2">
    <citation type="journal article" date="2010" name="J. Bacteriol.">
        <title>Complete genome sequence of Beijerinckia indica subsp. indica.</title>
        <authorList>
            <person name="Tamas I."/>
            <person name="Dedysh S.N."/>
            <person name="Liesack W."/>
            <person name="Stott M.B."/>
            <person name="Alam M."/>
            <person name="Murrell J.C."/>
            <person name="Dunfield P.F."/>
        </authorList>
    </citation>
    <scope>NUCLEOTIDE SEQUENCE [LARGE SCALE GENOMIC DNA]</scope>
    <source>
        <strain evidence="3">ATCC 9039 / DSM 1715 / NCIMB 8712</strain>
    </source>
</reference>
<dbReference type="RefSeq" id="WP_012383299.1">
    <property type="nucleotide sequence ID" value="NC_010581.1"/>
</dbReference>
<dbReference type="Gene3D" id="3.10.129.10">
    <property type="entry name" value="Hotdog Thioesterase"/>
    <property type="match status" value="1"/>
</dbReference>
<dbReference type="OrthoDB" id="9800237at2"/>
<dbReference type="Proteomes" id="UP000001695">
    <property type="component" value="Chromosome"/>
</dbReference>
<dbReference type="InterPro" id="IPR002539">
    <property type="entry name" value="MaoC-like_dom"/>
</dbReference>
<evidence type="ECO:0000313" key="2">
    <source>
        <dbReference type="EMBL" id="ACB93941.1"/>
    </source>
</evidence>
<dbReference type="Pfam" id="PF01575">
    <property type="entry name" value="MaoC_dehydratas"/>
    <property type="match status" value="1"/>
</dbReference>
<dbReference type="EMBL" id="CP001016">
    <property type="protein sequence ID" value="ACB93941.1"/>
    <property type="molecule type" value="Genomic_DNA"/>
</dbReference>
<name>B2ID84_BEII9</name>
<proteinExistence type="predicted"/>